<organism evidence="2 3">
    <name type="scientific">Tumebacillus algifaecis</name>
    <dbReference type="NCBI Taxonomy" id="1214604"/>
    <lineage>
        <taxon>Bacteria</taxon>
        <taxon>Bacillati</taxon>
        <taxon>Bacillota</taxon>
        <taxon>Bacilli</taxon>
        <taxon>Bacillales</taxon>
        <taxon>Alicyclobacillaceae</taxon>
        <taxon>Tumebacillus</taxon>
    </lineage>
</organism>
<evidence type="ECO:0000256" key="1">
    <source>
        <dbReference type="SAM" id="MobiDB-lite"/>
    </source>
</evidence>
<dbReference type="EMBL" id="CP022657">
    <property type="protein sequence ID" value="ASS76840.1"/>
    <property type="molecule type" value="Genomic_DNA"/>
</dbReference>
<evidence type="ECO:0000313" key="2">
    <source>
        <dbReference type="EMBL" id="ASS76840.1"/>
    </source>
</evidence>
<dbReference type="KEGG" id="tab:CIG75_19095"/>
<sequence length="105" mass="11656">MNTHTTKGFSIVEPDEEHANCSFCKLGIPHTVIEIQTEGGWLSIPTCAQCQTVMTITLARDIATDAGYEDTPQGLAEFVSTLDWEGREPVEGRDMPEEREDGRSR</sequence>
<gene>
    <name evidence="2" type="ORF">CIG75_19095</name>
</gene>
<feature type="region of interest" description="Disordered" evidence="1">
    <location>
        <begin position="85"/>
        <end position="105"/>
    </location>
</feature>
<proteinExistence type="predicted"/>
<keyword evidence="3" id="KW-1185">Reference proteome</keyword>
<evidence type="ECO:0000313" key="3">
    <source>
        <dbReference type="Proteomes" id="UP000214688"/>
    </source>
</evidence>
<dbReference type="RefSeq" id="WP_094238067.1">
    <property type="nucleotide sequence ID" value="NZ_CP022657.1"/>
</dbReference>
<dbReference type="Proteomes" id="UP000214688">
    <property type="component" value="Chromosome"/>
</dbReference>
<name>A0A223D5R3_9BACL</name>
<protein>
    <submittedName>
        <fullName evidence="2">Uncharacterized protein</fullName>
    </submittedName>
</protein>
<accession>A0A223D5R3</accession>
<dbReference type="AlphaFoldDB" id="A0A223D5R3"/>
<reference evidence="2 3" key="1">
    <citation type="journal article" date="2015" name="Int. J. Syst. Evol. Microbiol.">
        <title>Tumebacillus algifaecis sp. nov., isolated from decomposing algal scum.</title>
        <authorList>
            <person name="Wu Y.F."/>
            <person name="Zhang B."/>
            <person name="Xing P."/>
            <person name="Wu Q.L."/>
            <person name="Liu S.J."/>
        </authorList>
    </citation>
    <scope>NUCLEOTIDE SEQUENCE [LARGE SCALE GENOMIC DNA]</scope>
    <source>
        <strain evidence="2 3">THMBR28</strain>
    </source>
</reference>